<dbReference type="AlphaFoldDB" id="A0A371GF14"/>
<reference evidence="1" key="1">
    <citation type="submission" date="2018-05" db="EMBL/GenBank/DDBJ databases">
        <title>Draft genome of Mucuna pruriens seed.</title>
        <authorList>
            <person name="Nnadi N.E."/>
            <person name="Vos R."/>
            <person name="Hasami M.H."/>
            <person name="Devisetty U.K."/>
            <person name="Aguiy J.C."/>
        </authorList>
    </citation>
    <scope>NUCLEOTIDE SEQUENCE [LARGE SCALE GENOMIC DNA]</scope>
    <source>
        <strain evidence="1">JCA_2017</strain>
    </source>
</reference>
<gene>
    <name evidence="1" type="ORF">CR513_29180</name>
</gene>
<proteinExistence type="predicted"/>
<sequence length="180" mass="21296">MYRDYNGPSSRSWELCFRCLTSVICYPIMRLTCWCETSQNPLCCSQLSVIMEEEKVITLGPNEFPNLVRSYCLDDRNYLQWAQYIHTTLKERKKLSHIEGNGPPRDDPKFEAWDDEDSLIMTWLWNSMTPENLIETYLMKKDFTACYDIESKIFNSRQGTLSVTEYYGTLNGLWIELDQY</sequence>
<dbReference type="PANTHER" id="PTHR37610:SF92">
    <property type="entry name" value="RETROTRANSPOSON COPIA-LIKE N-TERMINAL DOMAIN-CONTAINING PROTEIN"/>
    <property type="match status" value="1"/>
</dbReference>
<name>A0A371GF14_MUCPR</name>
<dbReference type="PANTHER" id="PTHR37610">
    <property type="entry name" value="CCHC-TYPE DOMAIN-CONTAINING PROTEIN"/>
    <property type="match status" value="1"/>
</dbReference>
<feature type="non-terminal residue" evidence="1">
    <location>
        <position position="1"/>
    </location>
</feature>
<protein>
    <recommendedName>
        <fullName evidence="3">Retrotransposon gag domain-containing protein</fullName>
    </recommendedName>
</protein>
<organism evidence="1 2">
    <name type="scientific">Mucuna pruriens</name>
    <name type="common">Velvet bean</name>
    <name type="synonym">Dolichos pruriens</name>
    <dbReference type="NCBI Taxonomy" id="157652"/>
    <lineage>
        <taxon>Eukaryota</taxon>
        <taxon>Viridiplantae</taxon>
        <taxon>Streptophyta</taxon>
        <taxon>Embryophyta</taxon>
        <taxon>Tracheophyta</taxon>
        <taxon>Spermatophyta</taxon>
        <taxon>Magnoliopsida</taxon>
        <taxon>eudicotyledons</taxon>
        <taxon>Gunneridae</taxon>
        <taxon>Pentapetalae</taxon>
        <taxon>rosids</taxon>
        <taxon>fabids</taxon>
        <taxon>Fabales</taxon>
        <taxon>Fabaceae</taxon>
        <taxon>Papilionoideae</taxon>
        <taxon>50 kb inversion clade</taxon>
        <taxon>NPAAA clade</taxon>
        <taxon>indigoferoid/millettioid clade</taxon>
        <taxon>Phaseoleae</taxon>
        <taxon>Mucuna</taxon>
    </lineage>
</organism>
<evidence type="ECO:0000313" key="1">
    <source>
        <dbReference type="EMBL" id="RDX89134.1"/>
    </source>
</evidence>
<evidence type="ECO:0008006" key="3">
    <source>
        <dbReference type="Google" id="ProtNLM"/>
    </source>
</evidence>
<keyword evidence="2" id="KW-1185">Reference proteome</keyword>
<comment type="caution">
    <text evidence="1">The sequence shown here is derived from an EMBL/GenBank/DDBJ whole genome shotgun (WGS) entry which is preliminary data.</text>
</comment>
<evidence type="ECO:0000313" key="2">
    <source>
        <dbReference type="Proteomes" id="UP000257109"/>
    </source>
</evidence>
<dbReference type="Proteomes" id="UP000257109">
    <property type="component" value="Unassembled WGS sequence"/>
</dbReference>
<accession>A0A371GF14</accession>
<dbReference type="OrthoDB" id="1418408at2759"/>
<dbReference type="EMBL" id="QJKJ01005760">
    <property type="protein sequence ID" value="RDX89134.1"/>
    <property type="molecule type" value="Genomic_DNA"/>
</dbReference>